<accession>A0A1V9Y0B4</accession>
<dbReference type="InParanoid" id="A0A1V9Y0B4"/>
<evidence type="ECO:0000313" key="2">
    <source>
        <dbReference type="EMBL" id="OQR79207.1"/>
    </source>
</evidence>
<evidence type="ECO:0000256" key="1">
    <source>
        <dbReference type="SAM" id="Phobius"/>
    </source>
</evidence>
<keyword evidence="1" id="KW-1133">Transmembrane helix</keyword>
<keyword evidence="3" id="KW-1185">Reference proteome</keyword>
<sequence>MEESISAESFFLKHRFFLGMFACLYVYLQLSRIIPLVPSLPRRGQTQRSNAMHEVSRSRESRGGVKITTFFRQAVLSIEV</sequence>
<dbReference type="Proteomes" id="UP000192247">
    <property type="component" value="Unassembled WGS sequence"/>
</dbReference>
<dbReference type="EMBL" id="MNPL01001388">
    <property type="protein sequence ID" value="OQR79207.1"/>
    <property type="molecule type" value="Genomic_DNA"/>
</dbReference>
<comment type="caution">
    <text evidence="2">The sequence shown here is derived from an EMBL/GenBank/DDBJ whole genome shotgun (WGS) entry which is preliminary data.</text>
</comment>
<protein>
    <submittedName>
        <fullName evidence="2">Uncharacterized protein</fullName>
    </submittedName>
</protein>
<dbReference type="AlphaFoldDB" id="A0A1V9Y0B4"/>
<gene>
    <name evidence="2" type="ORF">BIW11_02592</name>
</gene>
<reference evidence="2 3" key="1">
    <citation type="journal article" date="2017" name="Gigascience">
        <title>Draft genome of the honey bee ectoparasitic mite, Tropilaelaps mercedesae, is shaped by the parasitic life history.</title>
        <authorList>
            <person name="Dong X."/>
            <person name="Armstrong S.D."/>
            <person name="Xia D."/>
            <person name="Makepeace B.L."/>
            <person name="Darby A.C."/>
            <person name="Kadowaki T."/>
        </authorList>
    </citation>
    <scope>NUCLEOTIDE SEQUENCE [LARGE SCALE GENOMIC DNA]</scope>
    <source>
        <strain evidence="2">Wuxi-XJTLU</strain>
    </source>
</reference>
<keyword evidence="1" id="KW-0812">Transmembrane</keyword>
<name>A0A1V9Y0B4_9ACAR</name>
<organism evidence="2 3">
    <name type="scientific">Tropilaelaps mercedesae</name>
    <dbReference type="NCBI Taxonomy" id="418985"/>
    <lineage>
        <taxon>Eukaryota</taxon>
        <taxon>Metazoa</taxon>
        <taxon>Ecdysozoa</taxon>
        <taxon>Arthropoda</taxon>
        <taxon>Chelicerata</taxon>
        <taxon>Arachnida</taxon>
        <taxon>Acari</taxon>
        <taxon>Parasitiformes</taxon>
        <taxon>Mesostigmata</taxon>
        <taxon>Gamasina</taxon>
        <taxon>Dermanyssoidea</taxon>
        <taxon>Laelapidae</taxon>
        <taxon>Tropilaelaps</taxon>
    </lineage>
</organism>
<evidence type="ECO:0000313" key="3">
    <source>
        <dbReference type="Proteomes" id="UP000192247"/>
    </source>
</evidence>
<proteinExistence type="predicted"/>
<keyword evidence="1" id="KW-0472">Membrane</keyword>
<feature type="transmembrane region" description="Helical" evidence="1">
    <location>
        <begin position="16"/>
        <end position="38"/>
    </location>
</feature>